<keyword evidence="2" id="KW-1185">Reference proteome</keyword>
<dbReference type="AlphaFoldDB" id="A0A392SBI9"/>
<evidence type="ECO:0000313" key="1">
    <source>
        <dbReference type="EMBL" id="MCI46323.1"/>
    </source>
</evidence>
<name>A0A392SBI9_9FABA</name>
<proteinExistence type="predicted"/>
<organism evidence="1 2">
    <name type="scientific">Trifolium medium</name>
    <dbReference type="NCBI Taxonomy" id="97028"/>
    <lineage>
        <taxon>Eukaryota</taxon>
        <taxon>Viridiplantae</taxon>
        <taxon>Streptophyta</taxon>
        <taxon>Embryophyta</taxon>
        <taxon>Tracheophyta</taxon>
        <taxon>Spermatophyta</taxon>
        <taxon>Magnoliopsida</taxon>
        <taxon>eudicotyledons</taxon>
        <taxon>Gunneridae</taxon>
        <taxon>Pentapetalae</taxon>
        <taxon>rosids</taxon>
        <taxon>fabids</taxon>
        <taxon>Fabales</taxon>
        <taxon>Fabaceae</taxon>
        <taxon>Papilionoideae</taxon>
        <taxon>50 kb inversion clade</taxon>
        <taxon>NPAAA clade</taxon>
        <taxon>Hologalegina</taxon>
        <taxon>IRL clade</taxon>
        <taxon>Trifolieae</taxon>
        <taxon>Trifolium</taxon>
    </lineage>
</organism>
<dbReference type="EMBL" id="LXQA010355864">
    <property type="protein sequence ID" value="MCI46323.1"/>
    <property type="molecule type" value="Genomic_DNA"/>
</dbReference>
<dbReference type="Proteomes" id="UP000265520">
    <property type="component" value="Unassembled WGS sequence"/>
</dbReference>
<feature type="non-terminal residue" evidence="1">
    <location>
        <position position="98"/>
    </location>
</feature>
<reference evidence="1 2" key="1">
    <citation type="journal article" date="2018" name="Front. Plant Sci.">
        <title>Red Clover (Trifolium pratense) and Zigzag Clover (T. medium) - A Picture of Genomic Similarities and Differences.</title>
        <authorList>
            <person name="Dluhosova J."/>
            <person name="Istvanek J."/>
            <person name="Nedelnik J."/>
            <person name="Repkova J."/>
        </authorList>
    </citation>
    <scope>NUCLEOTIDE SEQUENCE [LARGE SCALE GENOMIC DNA]</scope>
    <source>
        <strain evidence="2">cv. 10/8</strain>
        <tissue evidence="1">Leaf</tissue>
    </source>
</reference>
<accession>A0A392SBI9</accession>
<protein>
    <submittedName>
        <fullName evidence="1">Uncharacterized protein</fullName>
    </submittedName>
</protein>
<comment type="caution">
    <text evidence="1">The sequence shown here is derived from an EMBL/GenBank/DDBJ whole genome shotgun (WGS) entry which is preliminary data.</text>
</comment>
<evidence type="ECO:0000313" key="2">
    <source>
        <dbReference type="Proteomes" id="UP000265520"/>
    </source>
</evidence>
<sequence length="98" mass="10296">MSDLYLSENPFKASNVESNVAASGTSEIVANIDATVKASETLGSNKPRSVENLGKDDVNPTVAEASTKADVNPNVDFVQKLESETHAEQDVTPSGQTS</sequence>